<dbReference type="GO" id="GO:0002250">
    <property type="term" value="P:adaptive immune response"/>
    <property type="evidence" value="ECO:0007669"/>
    <property type="project" value="UniProtKB-KW"/>
</dbReference>
<dbReference type="CDD" id="cd00099">
    <property type="entry name" value="IgV"/>
    <property type="match status" value="1"/>
</dbReference>
<dbReference type="InterPro" id="IPR042414">
    <property type="entry name" value="CD8B"/>
</dbReference>
<proteinExistence type="predicted"/>
<feature type="transmembrane region" description="Helical" evidence="11">
    <location>
        <begin position="179"/>
        <end position="201"/>
    </location>
</feature>
<evidence type="ECO:0000259" key="12">
    <source>
        <dbReference type="PROSITE" id="PS50835"/>
    </source>
</evidence>
<evidence type="ECO:0000313" key="13">
    <source>
        <dbReference type="Ensembl" id="ENSORLP00020026624.1"/>
    </source>
</evidence>
<dbReference type="InterPro" id="IPR013106">
    <property type="entry name" value="Ig_V-set"/>
</dbReference>
<accession>A0A3P9M111</accession>
<keyword evidence="6" id="KW-1064">Adaptive immunity</keyword>
<dbReference type="PROSITE" id="PS50835">
    <property type="entry name" value="IG_LIKE"/>
    <property type="match status" value="1"/>
</dbReference>
<dbReference type="Gene3D" id="2.60.40.10">
    <property type="entry name" value="Immunoglobulins"/>
    <property type="match status" value="1"/>
</dbReference>
<dbReference type="GO" id="GO:0042288">
    <property type="term" value="F:MHC class I protein binding"/>
    <property type="evidence" value="ECO:0007669"/>
    <property type="project" value="InterPro"/>
</dbReference>
<dbReference type="PANTHER" id="PTHR11292:SF7">
    <property type="entry name" value="T-CELL SURFACE GLYCOPROTEIN CD8 BETA CHAIN-RELATED"/>
    <property type="match status" value="1"/>
</dbReference>
<organism evidence="13 14">
    <name type="scientific">Oryzias latipes</name>
    <name type="common">Japanese rice fish</name>
    <name type="synonym">Japanese killifish</name>
    <dbReference type="NCBI Taxonomy" id="8090"/>
    <lineage>
        <taxon>Eukaryota</taxon>
        <taxon>Metazoa</taxon>
        <taxon>Chordata</taxon>
        <taxon>Craniata</taxon>
        <taxon>Vertebrata</taxon>
        <taxon>Euteleostomi</taxon>
        <taxon>Actinopterygii</taxon>
        <taxon>Neopterygii</taxon>
        <taxon>Teleostei</taxon>
        <taxon>Neoteleostei</taxon>
        <taxon>Acanthomorphata</taxon>
        <taxon>Ovalentaria</taxon>
        <taxon>Atherinomorphae</taxon>
        <taxon>Beloniformes</taxon>
        <taxon>Adrianichthyidae</taxon>
        <taxon>Oryziinae</taxon>
        <taxon>Oryzias</taxon>
    </lineage>
</organism>
<dbReference type="InterPro" id="IPR007110">
    <property type="entry name" value="Ig-like_dom"/>
</dbReference>
<dbReference type="AlphaFoldDB" id="A0A3P9M111"/>
<dbReference type="GO" id="GO:0015026">
    <property type="term" value="F:coreceptor activity"/>
    <property type="evidence" value="ECO:0007669"/>
    <property type="project" value="InterPro"/>
</dbReference>
<keyword evidence="2 11" id="KW-0812">Transmembrane</keyword>
<keyword evidence="4" id="KW-0391">Immunity</keyword>
<dbReference type="InterPro" id="IPR013783">
    <property type="entry name" value="Ig-like_fold"/>
</dbReference>
<comment type="subcellular location">
    <subcellularLocation>
        <location evidence="1">Membrane</location>
        <topology evidence="1">Single-pass type I membrane protein</topology>
    </subcellularLocation>
</comment>
<evidence type="ECO:0000256" key="9">
    <source>
        <dbReference type="ARBA" id="ARBA00023180"/>
    </source>
</evidence>
<dbReference type="Pfam" id="PF07686">
    <property type="entry name" value="V-set"/>
    <property type="match status" value="1"/>
</dbReference>
<reference evidence="13" key="3">
    <citation type="submission" date="2025-08" db="UniProtKB">
        <authorList>
            <consortium name="Ensembl"/>
        </authorList>
    </citation>
    <scope>IDENTIFICATION</scope>
    <source>
        <strain evidence="13">HNI</strain>
    </source>
</reference>
<keyword evidence="9" id="KW-0325">Glycoprotein</keyword>
<reference key="1">
    <citation type="journal article" date="2007" name="Nature">
        <title>The medaka draft genome and insights into vertebrate genome evolution.</title>
        <authorList>
            <person name="Kasahara M."/>
            <person name="Naruse K."/>
            <person name="Sasaki S."/>
            <person name="Nakatani Y."/>
            <person name="Qu W."/>
            <person name="Ahsan B."/>
            <person name="Yamada T."/>
            <person name="Nagayasu Y."/>
            <person name="Doi K."/>
            <person name="Kasai Y."/>
            <person name="Jindo T."/>
            <person name="Kobayashi D."/>
            <person name="Shimada A."/>
            <person name="Toyoda A."/>
            <person name="Kuroki Y."/>
            <person name="Fujiyama A."/>
            <person name="Sasaki T."/>
            <person name="Shimizu A."/>
            <person name="Asakawa S."/>
            <person name="Shimizu N."/>
            <person name="Hashimoto S."/>
            <person name="Yang J."/>
            <person name="Lee Y."/>
            <person name="Matsushima K."/>
            <person name="Sugano S."/>
            <person name="Sakaizumi M."/>
            <person name="Narita T."/>
            <person name="Ohishi K."/>
            <person name="Haga S."/>
            <person name="Ohta F."/>
            <person name="Nomoto H."/>
            <person name="Nogata K."/>
            <person name="Morishita T."/>
            <person name="Endo T."/>
            <person name="Shin-I T."/>
            <person name="Takeda H."/>
            <person name="Morishita S."/>
            <person name="Kohara Y."/>
        </authorList>
    </citation>
    <scope>NUCLEOTIDE SEQUENCE [LARGE SCALE GENOMIC DNA]</scope>
    <source>
        <strain>Hd-rR</strain>
    </source>
</reference>
<reference evidence="13" key="4">
    <citation type="submission" date="2025-09" db="UniProtKB">
        <authorList>
            <consortium name="Ensembl"/>
        </authorList>
    </citation>
    <scope>IDENTIFICATION</scope>
    <source>
        <strain evidence="13">HNI</strain>
    </source>
</reference>
<feature type="domain" description="Ig-like" evidence="12">
    <location>
        <begin position="18"/>
        <end position="133"/>
    </location>
</feature>
<evidence type="ECO:0000256" key="3">
    <source>
        <dbReference type="ARBA" id="ARBA00022729"/>
    </source>
</evidence>
<dbReference type="SMART" id="SM00406">
    <property type="entry name" value="IGv"/>
    <property type="match status" value="1"/>
</dbReference>
<protein>
    <submittedName>
        <fullName evidence="13">Cd8 beta</fullName>
    </submittedName>
</protein>
<keyword evidence="5 11" id="KW-1133">Transmembrane helix</keyword>
<evidence type="ECO:0000256" key="10">
    <source>
        <dbReference type="ARBA" id="ARBA00023319"/>
    </source>
</evidence>
<sequence>MSLYFQSAQNGIFLNGIPVTLSYPLLLGPIEALPGKDFKVLYPPINSNEAVDCQCEPSTCDYAFWFRTVPDSSKVEFLGRCNNADRVSGPFKDKGRFKFSRKGLSFELRIINVTAEDAGIYSCVLSDKKLTIETFRPGTLLLPGVTPPTLPPTTTTKKPVRSPCLCKKKTSNEGCDSQVLWPLVGVLAGLALTIFCTLYYFSRLPKKCHHHFVKKRLMS</sequence>
<dbReference type="SUPFAM" id="SSF48726">
    <property type="entry name" value="Immunoglobulin"/>
    <property type="match status" value="1"/>
</dbReference>
<dbReference type="InterPro" id="IPR036179">
    <property type="entry name" value="Ig-like_dom_sf"/>
</dbReference>
<evidence type="ECO:0000256" key="7">
    <source>
        <dbReference type="ARBA" id="ARBA00023136"/>
    </source>
</evidence>
<dbReference type="PANTHER" id="PTHR11292">
    <property type="entry name" value="T-CELL SURFACE GLYCOPROTEIN CD8 BETA CHAIN"/>
    <property type="match status" value="1"/>
</dbReference>
<dbReference type="Proteomes" id="UP000265180">
    <property type="component" value="Chromosome 5"/>
</dbReference>
<keyword evidence="8" id="KW-1015">Disulfide bond</keyword>
<dbReference type="GO" id="GO:0050776">
    <property type="term" value="P:regulation of immune response"/>
    <property type="evidence" value="ECO:0007669"/>
    <property type="project" value="InterPro"/>
</dbReference>
<evidence type="ECO:0000256" key="4">
    <source>
        <dbReference type="ARBA" id="ARBA00022859"/>
    </source>
</evidence>
<reference evidence="13 14" key="2">
    <citation type="submission" date="2017-04" db="EMBL/GenBank/DDBJ databases">
        <title>CpG methylation of centromeres and impact of large insertions on vertebrate speciation.</title>
        <authorList>
            <person name="Ichikawa K."/>
            <person name="Yoshimura J."/>
            <person name="Morishita S."/>
        </authorList>
    </citation>
    <scope>NUCLEOTIDE SEQUENCE</scope>
    <source>
        <strain evidence="13 14">HNI</strain>
    </source>
</reference>
<evidence type="ECO:0000256" key="2">
    <source>
        <dbReference type="ARBA" id="ARBA00022692"/>
    </source>
</evidence>
<keyword evidence="3" id="KW-0732">Signal</keyword>
<evidence type="ECO:0000256" key="8">
    <source>
        <dbReference type="ARBA" id="ARBA00023157"/>
    </source>
</evidence>
<evidence type="ECO:0000256" key="11">
    <source>
        <dbReference type="SAM" id="Phobius"/>
    </source>
</evidence>
<evidence type="ECO:0000256" key="1">
    <source>
        <dbReference type="ARBA" id="ARBA00004479"/>
    </source>
</evidence>
<keyword evidence="7 11" id="KW-0472">Membrane</keyword>
<evidence type="ECO:0000313" key="14">
    <source>
        <dbReference type="Proteomes" id="UP000265180"/>
    </source>
</evidence>
<dbReference type="Ensembl" id="ENSORLT00020001429.1">
    <property type="protein sequence ID" value="ENSORLP00020026624.1"/>
    <property type="gene ID" value="ENSORLG00020009183.1"/>
</dbReference>
<dbReference type="GO" id="GO:0016020">
    <property type="term" value="C:membrane"/>
    <property type="evidence" value="ECO:0007669"/>
    <property type="project" value="UniProtKB-SubCell"/>
</dbReference>
<evidence type="ECO:0000256" key="5">
    <source>
        <dbReference type="ARBA" id="ARBA00022989"/>
    </source>
</evidence>
<keyword evidence="10" id="KW-0393">Immunoglobulin domain</keyword>
<name>A0A3P9M111_ORYLA</name>
<evidence type="ECO:0000256" key="6">
    <source>
        <dbReference type="ARBA" id="ARBA00023130"/>
    </source>
</evidence>